<keyword evidence="6" id="KW-0443">Lipid metabolism</keyword>
<evidence type="ECO:0000313" key="10">
    <source>
        <dbReference type="EMBL" id="ABG82470.1"/>
    </source>
</evidence>
<organism evidence="10 11">
    <name type="scientific">Clostridium perfringens (strain ATCC 13124 / DSM 756 / JCM 1290 / NCIMB 6125 / NCTC 8237 / Type A)</name>
    <dbReference type="NCBI Taxonomy" id="195103"/>
    <lineage>
        <taxon>Bacteria</taxon>
        <taxon>Bacillati</taxon>
        <taxon>Bacillota</taxon>
        <taxon>Clostridia</taxon>
        <taxon>Eubacteriales</taxon>
        <taxon>Clostridiaceae</taxon>
        <taxon>Clostridium</taxon>
    </lineage>
</organism>
<evidence type="ECO:0000256" key="5">
    <source>
        <dbReference type="ARBA" id="ARBA00022946"/>
    </source>
</evidence>
<protein>
    <submittedName>
        <fullName evidence="10">Acyl-ACP thioesterase family protein</fullName>
    </submittedName>
</protein>
<sequence length="246" mass="29365">MGKAYEKVYEVTYGETDGRKDCRITSMMNFFSDCCLSQEEKNSMNYADNSSETTWVFFDYEIIVNRYPRYREKIKVKTYVESIRKFYSNRVFEAYDMDGALVARADVLAFLINKKTRRPARISDEEYEIHGLSKESSKLLRKKLNFEKFDKEDLEMNFHIRYLDIDLNMHVSNIKYVEWILETVPVDIVLNYKMKKIKIKFEKEITYGHNVIIKSKIIKGEDEVKVLHKVENEEGESITLAETYWY</sequence>
<proteinExistence type="inferred from homology"/>
<feature type="domain" description="Acyl-ACP thioesterase N-terminal hotdog" evidence="8">
    <location>
        <begin position="2"/>
        <end position="128"/>
    </location>
</feature>
<dbReference type="STRING" id="195103.CPF_2954"/>
<gene>
    <name evidence="10" type="ordered locus">CPF_2954</name>
</gene>
<dbReference type="InterPro" id="IPR045023">
    <property type="entry name" value="FATA/B"/>
</dbReference>
<dbReference type="EMBL" id="CP000246">
    <property type="protein sequence ID" value="ABG82470.1"/>
    <property type="molecule type" value="Genomic_DNA"/>
</dbReference>
<evidence type="ECO:0000256" key="2">
    <source>
        <dbReference type="ARBA" id="ARBA00022516"/>
    </source>
</evidence>
<keyword evidence="4" id="KW-0276">Fatty acid metabolism</keyword>
<dbReference type="KEGG" id="cpf:CPF_2954"/>
<evidence type="ECO:0000256" key="3">
    <source>
        <dbReference type="ARBA" id="ARBA00022801"/>
    </source>
</evidence>
<dbReference type="Pfam" id="PF20791">
    <property type="entry name" value="Acyl-ACP_TE_C"/>
    <property type="match status" value="1"/>
</dbReference>
<evidence type="ECO:0000256" key="7">
    <source>
        <dbReference type="ARBA" id="ARBA00023160"/>
    </source>
</evidence>
<evidence type="ECO:0000256" key="4">
    <source>
        <dbReference type="ARBA" id="ARBA00022832"/>
    </source>
</evidence>
<name>A0A0H2YNT3_CLOP1</name>
<reference evidence="10 11" key="1">
    <citation type="journal article" date="2006" name="Genome Res.">
        <title>Skewed genomic variability in strains of the toxigenic bacterial pathogen, Clostridium perfringens.</title>
        <authorList>
            <person name="Myers G.S."/>
            <person name="Rasko D.A."/>
            <person name="Cheung J.K."/>
            <person name="Ravel J."/>
            <person name="Seshadri R."/>
            <person name="Deboy R.T."/>
            <person name="Ren Q."/>
            <person name="Varga J."/>
            <person name="Awad M.M."/>
            <person name="Brinkac L.M."/>
            <person name="Daugherty S.C."/>
            <person name="Haft D.H."/>
            <person name="Dodson R.J."/>
            <person name="Madupu R."/>
            <person name="Nelson W.C."/>
            <person name="Rosovitz M.J."/>
            <person name="Sullivan S.A."/>
            <person name="Khouri H."/>
            <person name="Dimitrov G.I."/>
            <person name="Watkins K.L."/>
            <person name="Mulligan S."/>
            <person name="Benton J."/>
            <person name="Radune D."/>
            <person name="Fisher D.J."/>
            <person name="Atkins H.S."/>
            <person name="Hiscox T."/>
            <person name="Jost B.H."/>
            <person name="Billington S.J."/>
            <person name="Songer J.G."/>
            <person name="McClane B.A."/>
            <person name="Titball R.W."/>
            <person name="Rood J.I."/>
            <person name="Melville S.B."/>
            <person name="Paulsen I.T."/>
        </authorList>
    </citation>
    <scope>NUCLEOTIDE SEQUENCE [LARGE SCALE GENOMIC DNA]</scope>
    <source>
        <strain evidence="11">ATCC 13124 / DSM 756 / JCM 1290 / NCIMB 6125 / NCTC 8237 / S 107 / Type A</strain>
    </source>
</reference>
<dbReference type="PANTHER" id="PTHR31727">
    <property type="entry name" value="OLEOYL-ACYL CARRIER PROTEIN THIOESTERASE 1, CHLOROPLASTIC"/>
    <property type="match status" value="1"/>
</dbReference>
<dbReference type="PaxDb" id="195103-CPF_2954"/>
<accession>A0A0H2YNT3</accession>
<dbReference type="AlphaFoldDB" id="A0A0H2YNT3"/>
<keyword evidence="11" id="KW-1185">Reference proteome</keyword>
<keyword evidence="2" id="KW-0444">Lipid biosynthesis</keyword>
<dbReference type="SUPFAM" id="SSF54637">
    <property type="entry name" value="Thioesterase/thiol ester dehydrase-isomerase"/>
    <property type="match status" value="2"/>
</dbReference>
<dbReference type="RefSeq" id="WP_011591187.1">
    <property type="nucleotide sequence ID" value="NC_008261.1"/>
</dbReference>
<dbReference type="CDD" id="cd00586">
    <property type="entry name" value="4HBT"/>
    <property type="match status" value="1"/>
</dbReference>
<comment type="similarity">
    <text evidence="1">Belongs to the acyl-ACP thioesterase family.</text>
</comment>
<evidence type="ECO:0000256" key="1">
    <source>
        <dbReference type="ARBA" id="ARBA00006500"/>
    </source>
</evidence>
<dbReference type="InterPro" id="IPR002864">
    <property type="entry name" value="Acyl-ACP_thioesterase_NHD"/>
</dbReference>
<keyword evidence="3" id="KW-0378">Hydrolase</keyword>
<dbReference type="Gene3D" id="3.10.129.10">
    <property type="entry name" value="Hotdog Thioesterase"/>
    <property type="match status" value="1"/>
</dbReference>
<dbReference type="Proteomes" id="UP000001823">
    <property type="component" value="Chromosome"/>
</dbReference>
<dbReference type="InterPro" id="IPR029069">
    <property type="entry name" value="HotDog_dom_sf"/>
</dbReference>
<dbReference type="GO" id="GO:0016297">
    <property type="term" value="F:fatty acyl-[ACP] hydrolase activity"/>
    <property type="evidence" value="ECO:0007669"/>
    <property type="project" value="InterPro"/>
</dbReference>
<keyword evidence="5" id="KW-0809">Transit peptide</keyword>
<feature type="domain" description="Acyl-ACP thioesterase-like C-terminal" evidence="9">
    <location>
        <begin position="150"/>
        <end position="245"/>
    </location>
</feature>
<dbReference type="InterPro" id="IPR049427">
    <property type="entry name" value="Acyl-ACP_TE_C"/>
</dbReference>
<dbReference type="GO" id="GO:0000036">
    <property type="term" value="F:acyl carrier activity"/>
    <property type="evidence" value="ECO:0007669"/>
    <property type="project" value="TreeGrafter"/>
</dbReference>
<evidence type="ECO:0000259" key="9">
    <source>
        <dbReference type="Pfam" id="PF20791"/>
    </source>
</evidence>
<evidence type="ECO:0000313" key="11">
    <source>
        <dbReference type="Proteomes" id="UP000001823"/>
    </source>
</evidence>
<evidence type="ECO:0000256" key="6">
    <source>
        <dbReference type="ARBA" id="ARBA00023098"/>
    </source>
</evidence>
<dbReference type="eggNOG" id="COG3884">
    <property type="taxonomic scope" value="Bacteria"/>
</dbReference>
<evidence type="ECO:0000259" key="8">
    <source>
        <dbReference type="Pfam" id="PF01643"/>
    </source>
</evidence>
<keyword evidence="7" id="KW-0275">Fatty acid biosynthesis</keyword>
<dbReference type="HOGENOM" id="CLU_045466_2_0_9"/>
<dbReference type="PANTHER" id="PTHR31727:SF6">
    <property type="entry name" value="OLEOYL-ACYL CARRIER PROTEIN THIOESTERASE 1, CHLOROPLASTIC"/>
    <property type="match status" value="1"/>
</dbReference>
<dbReference type="Pfam" id="PF01643">
    <property type="entry name" value="Acyl-ACP_TE"/>
    <property type="match status" value="1"/>
</dbReference>